<feature type="transmembrane region" description="Helical" evidence="8">
    <location>
        <begin position="372"/>
        <end position="391"/>
    </location>
</feature>
<dbReference type="SUPFAM" id="SSF103473">
    <property type="entry name" value="MFS general substrate transporter"/>
    <property type="match status" value="1"/>
</dbReference>
<feature type="domain" description="Major facilitator superfamily (MFS) profile" evidence="9">
    <location>
        <begin position="26"/>
        <end position="485"/>
    </location>
</feature>
<evidence type="ECO:0000256" key="6">
    <source>
        <dbReference type="ARBA" id="ARBA00023136"/>
    </source>
</evidence>
<keyword evidence="4 8" id="KW-0812">Transmembrane</keyword>
<dbReference type="InterPro" id="IPR020846">
    <property type="entry name" value="MFS_dom"/>
</dbReference>
<dbReference type="Pfam" id="PF07690">
    <property type="entry name" value="MFS_1"/>
    <property type="match status" value="1"/>
</dbReference>
<keyword evidence="6 8" id="KW-0472">Membrane</keyword>
<dbReference type="RefSeq" id="WP_257636393.1">
    <property type="nucleotide sequence ID" value="NZ_JANIIC010000125.1"/>
</dbReference>
<proteinExistence type="predicted"/>
<feature type="transmembrane region" description="Helical" evidence="8">
    <location>
        <begin position="461"/>
        <end position="481"/>
    </location>
</feature>
<feature type="transmembrane region" description="Helical" evidence="8">
    <location>
        <begin position="283"/>
        <end position="306"/>
    </location>
</feature>
<dbReference type="GO" id="GO:0046677">
    <property type="term" value="P:response to antibiotic"/>
    <property type="evidence" value="ECO:0007669"/>
    <property type="project" value="UniProtKB-KW"/>
</dbReference>
<feature type="transmembrane region" description="Helical" evidence="8">
    <location>
        <begin position="347"/>
        <end position="366"/>
    </location>
</feature>
<evidence type="ECO:0000256" key="1">
    <source>
        <dbReference type="ARBA" id="ARBA00004651"/>
    </source>
</evidence>
<dbReference type="Gene3D" id="1.20.1720.10">
    <property type="entry name" value="Multidrug resistance protein D"/>
    <property type="match status" value="1"/>
</dbReference>
<keyword evidence="3" id="KW-1003">Cell membrane</keyword>
<dbReference type="PROSITE" id="PS50850">
    <property type="entry name" value="MFS"/>
    <property type="match status" value="1"/>
</dbReference>
<feature type="transmembrane region" description="Helical" evidence="8">
    <location>
        <begin position="183"/>
        <end position="203"/>
    </location>
</feature>
<evidence type="ECO:0000256" key="2">
    <source>
        <dbReference type="ARBA" id="ARBA00022448"/>
    </source>
</evidence>
<evidence type="ECO:0000259" key="9">
    <source>
        <dbReference type="PROSITE" id="PS50850"/>
    </source>
</evidence>
<sequence length="500" mass="51005">MSQPTTTGPTTSAESASPSGSRHWWILTVLSLTQLLLVLDSTVMNVALPSVQADLGFSSADRQWIVTAYALVFGGTLLAGGRLSDMLGRKRMLLTATSGFILASVLGGLANGFGMLVTARALQGFFGALLAPATLSLMATTFTDRSTRGKAFGVFGAVSSSGAAIGLLLGGALTQYLDWRWCLLVNVVAGAVVLAAAAALIPAQDPVSPRPRMDLPGMITSVLGVLALVYGCSTAERDGWTSPVTLGSLTAGVLLLGLFVLIQTRVAQPLLPMRVVHDRNRGAAYLMVAIAGIGMFGVFLFLAYHLQQVLGFSALMTGVAFLPMVISMVVMAIVTGGVLLPRTGPRPVVVGGFLLTAVGTALFTGLSVHSGYAAGILPGLIIVGSGFGLIFGPAMNLATDRVDAADAGAASALVNAGQQIEAAVGTALLNTIAVSATTSYLTTHPKIPDAAAQASVHGNAVAFWVTVAVFVLGALACGLLVRPGRQTGAKDGDATVTAAI</sequence>
<keyword evidence="11" id="KW-1185">Reference proteome</keyword>
<dbReference type="NCBIfam" id="TIGR00711">
    <property type="entry name" value="efflux_EmrB"/>
    <property type="match status" value="1"/>
</dbReference>
<dbReference type="PROSITE" id="PS00216">
    <property type="entry name" value="SUGAR_TRANSPORT_1"/>
    <property type="match status" value="1"/>
</dbReference>
<feature type="transmembrane region" description="Helical" evidence="8">
    <location>
        <begin position="154"/>
        <end position="177"/>
    </location>
</feature>
<reference evidence="10" key="1">
    <citation type="submission" date="2022-06" db="EMBL/GenBank/DDBJ databases">
        <title>WGS of actinobacteria.</title>
        <authorList>
            <person name="Thawai C."/>
        </authorList>
    </citation>
    <scope>NUCLEOTIDE SEQUENCE</scope>
    <source>
        <strain evidence="10">DSM 42010</strain>
    </source>
</reference>
<feature type="transmembrane region" description="Helical" evidence="8">
    <location>
        <begin position="422"/>
        <end position="441"/>
    </location>
</feature>
<dbReference type="EMBL" id="JANIIC010000125">
    <property type="protein sequence ID" value="MCQ8836344.1"/>
    <property type="molecule type" value="Genomic_DNA"/>
</dbReference>
<accession>A0A9X2MAS9</accession>
<dbReference type="AlphaFoldDB" id="A0A9X2MAS9"/>
<dbReference type="PANTHER" id="PTHR42718:SF46">
    <property type="entry name" value="BLR6921 PROTEIN"/>
    <property type="match status" value="1"/>
</dbReference>
<protein>
    <submittedName>
        <fullName evidence="10">MFS transporter</fullName>
    </submittedName>
</protein>
<dbReference type="PRINTS" id="PR01036">
    <property type="entry name" value="TCRTETB"/>
</dbReference>
<dbReference type="InterPro" id="IPR011701">
    <property type="entry name" value="MFS"/>
</dbReference>
<comment type="caution">
    <text evidence="10">The sequence shown here is derived from an EMBL/GenBank/DDBJ whole genome shotgun (WGS) entry which is preliminary data.</text>
</comment>
<evidence type="ECO:0000256" key="4">
    <source>
        <dbReference type="ARBA" id="ARBA00022692"/>
    </source>
</evidence>
<keyword evidence="2" id="KW-0813">Transport</keyword>
<gene>
    <name evidence="10" type="ORF">NQU54_46970</name>
</gene>
<dbReference type="PANTHER" id="PTHR42718">
    <property type="entry name" value="MAJOR FACILITATOR SUPERFAMILY MULTIDRUG TRANSPORTER MFSC"/>
    <property type="match status" value="1"/>
</dbReference>
<evidence type="ECO:0000313" key="10">
    <source>
        <dbReference type="EMBL" id="MCQ8836344.1"/>
    </source>
</evidence>
<feature type="transmembrane region" description="Helical" evidence="8">
    <location>
        <begin position="93"/>
        <end position="116"/>
    </location>
</feature>
<dbReference type="InterPro" id="IPR004638">
    <property type="entry name" value="EmrB-like"/>
</dbReference>
<keyword evidence="5 8" id="KW-1133">Transmembrane helix</keyword>
<organism evidence="10 11">
    <name type="scientific">Streptomyces malaysiensis subsp. samsunensis</name>
    <dbReference type="NCBI Taxonomy" id="459658"/>
    <lineage>
        <taxon>Bacteria</taxon>
        <taxon>Bacillati</taxon>
        <taxon>Actinomycetota</taxon>
        <taxon>Actinomycetes</taxon>
        <taxon>Kitasatosporales</taxon>
        <taxon>Streptomycetaceae</taxon>
        <taxon>Streptomyces</taxon>
        <taxon>Streptomyces violaceusniger group</taxon>
    </lineage>
</organism>
<keyword evidence="7" id="KW-0046">Antibiotic resistance</keyword>
<comment type="subcellular location">
    <subcellularLocation>
        <location evidence="1">Cell membrane</location>
        <topology evidence="1">Multi-pass membrane protein</topology>
    </subcellularLocation>
</comment>
<dbReference type="Proteomes" id="UP001142400">
    <property type="component" value="Unassembled WGS sequence"/>
</dbReference>
<name>A0A9X2MAS9_STRMQ</name>
<evidence type="ECO:0000256" key="5">
    <source>
        <dbReference type="ARBA" id="ARBA00022989"/>
    </source>
</evidence>
<feature type="transmembrane region" description="Helical" evidence="8">
    <location>
        <begin position="122"/>
        <end position="142"/>
    </location>
</feature>
<feature type="transmembrane region" description="Helical" evidence="8">
    <location>
        <begin position="243"/>
        <end position="262"/>
    </location>
</feature>
<dbReference type="Gene3D" id="1.20.1250.20">
    <property type="entry name" value="MFS general substrate transporter like domains"/>
    <property type="match status" value="1"/>
</dbReference>
<feature type="transmembrane region" description="Helical" evidence="8">
    <location>
        <begin position="312"/>
        <end position="340"/>
    </location>
</feature>
<evidence type="ECO:0000256" key="8">
    <source>
        <dbReference type="SAM" id="Phobius"/>
    </source>
</evidence>
<dbReference type="InterPro" id="IPR005829">
    <property type="entry name" value="Sugar_transporter_CS"/>
</dbReference>
<evidence type="ECO:0000256" key="3">
    <source>
        <dbReference type="ARBA" id="ARBA00022475"/>
    </source>
</evidence>
<feature type="transmembrane region" description="Helical" evidence="8">
    <location>
        <begin position="64"/>
        <end position="81"/>
    </location>
</feature>
<dbReference type="GO" id="GO:0005886">
    <property type="term" value="C:plasma membrane"/>
    <property type="evidence" value="ECO:0007669"/>
    <property type="project" value="UniProtKB-SubCell"/>
</dbReference>
<dbReference type="InterPro" id="IPR036259">
    <property type="entry name" value="MFS_trans_sf"/>
</dbReference>
<evidence type="ECO:0000313" key="11">
    <source>
        <dbReference type="Proteomes" id="UP001142400"/>
    </source>
</evidence>
<dbReference type="GO" id="GO:0022857">
    <property type="term" value="F:transmembrane transporter activity"/>
    <property type="evidence" value="ECO:0007669"/>
    <property type="project" value="InterPro"/>
</dbReference>
<dbReference type="CDD" id="cd17321">
    <property type="entry name" value="MFS_MMR_MDR_like"/>
    <property type="match status" value="1"/>
</dbReference>
<evidence type="ECO:0000256" key="7">
    <source>
        <dbReference type="ARBA" id="ARBA00023251"/>
    </source>
</evidence>